<dbReference type="Proteomes" id="UP000076927">
    <property type="component" value="Chromosome"/>
</dbReference>
<dbReference type="Pfam" id="PF14398">
    <property type="entry name" value="ATPgrasp_YheCD"/>
    <property type="match status" value="1"/>
</dbReference>
<name>A0A172TNI4_9BACL</name>
<dbReference type="STRING" id="1178515.SY83_21650"/>
<dbReference type="EMBL" id="CP011388">
    <property type="protein sequence ID" value="ANE48454.1"/>
    <property type="molecule type" value="Genomic_DNA"/>
</dbReference>
<evidence type="ECO:0000313" key="3">
    <source>
        <dbReference type="EMBL" id="ANE48454.1"/>
    </source>
</evidence>
<dbReference type="PROSITE" id="PS50975">
    <property type="entry name" value="ATP_GRASP"/>
    <property type="match status" value="1"/>
</dbReference>
<dbReference type="PATRIC" id="fig|1178515.4.peg.4388"/>
<evidence type="ECO:0000259" key="2">
    <source>
        <dbReference type="PROSITE" id="PS50975"/>
    </source>
</evidence>
<feature type="domain" description="ATP-grasp" evidence="2">
    <location>
        <begin position="248"/>
        <end position="447"/>
    </location>
</feature>
<proteinExistence type="predicted"/>
<protein>
    <recommendedName>
        <fullName evidence="2">ATP-grasp domain-containing protein</fullName>
    </recommendedName>
</protein>
<organism evidence="3 4">
    <name type="scientific">Paenibacillus swuensis</name>
    <dbReference type="NCBI Taxonomy" id="1178515"/>
    <lineage>
        <taxon>Bacteria</taxon>
        <taxon>Bacillati</taxon>
        <taxon>Bacillota</taxon>
        <taxon>Bacilli</taxon>
        <taxon>Bacillales</taxon>
        <taxon>Paenibacillaceae</taxon>
        <taxon>Paenibacillus</taxon>
    </lineage>
</organism>
<keyword evidence="1" id="KW-0067">ATP-binding</keyword>
<dbReference type="InterPro" id="IPR026838">
    <property type="entry name" value="YheC/D"/>
</dbReference>
<dbReference type="InterPro" id="IPR011761">
    <property type="entry name" value="ATP-grasp"/>
</dbReference>
<gene>
    <name evidence="3" type="ORF">SY83_21650</name>
</gene>
<dbReference type="GO" id="GO:0046872">
    <property type="term" value="F:metal ion binding"/>
    <property type="evidence" value="ECO:0007669"/>
    <property type="project" value="InterPro"/>
</dbReference>
<dbReference type="KEGG" id="pswu:SY83_21650"/>
<evidence type="ECO:0000256" key="1">
    <source>
        <dbReference type="PROSITE-ProRule" id="PRU00409"/>
    </source>
</evidence>
<dbReference type="RefSeq" id="WP_068610324.1">
    <property type="nucleotide sequence ID" value="NZ_CP011388.1"/>
</dbReference>
<accession>A0A172TNI4</accession>
<dbReference type="OrthoDB" id="7869153at2"/>
<dbReference type="AlphaFoldDB" id="A0A172TNI4"/>
<dbReference type="Gene3D" id="3.30.470.20">
    <property type="entry name" value="ATP-grasp fold, B domain"/>
    <property type="match status" value="1"/>
</dbReference>
<evidence type="ECO:0000313" key="4">
    <source>
        <dbReference type="Proteomes" id="UP000076927"/>
    </source>
</evidence>
<keyword evidence="1" id="KW-0547">Nucleotide-binding</keyword>
<reference evidence="3 4" key="1">
    <citation type="submission" date="2015-01" db="EMBL/GenBank/DDBJ databases">
        <title>Paenibacillus swuensis/DY6/whole genome sequencing.</title>
        <authorList>
            <person name="Kim M.K."/>
            <person name="Srinivasan S."/>
            <person name="Lee J.-J."/>
        </authorList>
    </citation>
    <scope>NUCLEOTIDE SEQUENCE [LARGE SCALE GENOMIC DNA]</scope>
    <source>
        <strain evidence="3 4">DY6</strain>
    </source>
</reference>
<dbReference type="GO" id="GO:0005524">
    <property type="term" value="F:ATP binding"/>
    <property type="evidence" value="ECO:0007669"/>
    <property type="project" value="UniProtKB-UniRule"/>
</dbReference>
<sequence>MQSSKITVQVLGSSIHDESVIWVSDTLLKKFKMSANQPVTLQFGAFRMQVKMVSMVKGDGIRLQESTARKMGLQTTVQLRMQYKASSHSLILGPLIGVLVSRSYSQFPDKPFGTITSFAKELVDACQSQGALVYFFTPNEVGFNTNYVQGWSYSDSWYKTAFPSPDVLHNRLTTRKLENKPSVQHFMREVKQRHNTSVFNEKFLNKTEVFQALQHDHTLLKYLPESYLFKNFTMLKSMCSKHSVVFLKPIRGSLGKGIIRITKMSDNSYQCHFTNVNGARKQNFPKLLNLFTAISGKMKTTRYQIQQGLHLMEVGKRPVDFRALVQKNLEGKWEITSVVARIAGSHHFVSNIARGGTLSTVKEAVAKSNLTPSNRSDLYNKMHKAALDIAAGVDAQIPAHFGELGIDLAVDVTGKVWLLEVNSKPSKNDNTQLNDTKIRPSVRRMVQYARYLTGFTR</sequence>
<keyword evidence="4" id="KW-1185">Reference proteome</keyword>
<dbReference type="SUPFAM" id="SSF56059">
    <property type="entry name" value="Glutathione synthetase ATP-binding domain-like"/>
    <property type="match status" value="1"/>
</dbReference>